<dbReference type="EMBL" id="KF901187">
    <property type="protein sequence ID" value="AIF21287.1"/>
    <property type="molecule type" value="Genomic_DNA"/>
</dbReference>
<name>A0A075I394_9EURY</name>
<reference evidence="2" key="1">
    <citation type="journal article" date="2014" name="Genome Biol. Evol.">
        <title>Pangenome evidence for extensive interdomain horizontal transfer affecting lineage core and shell genes in uncultured planktonic thaumarchaeota and euryarchaeota.</title>
        <authorList>
            <person name="Deschamps P."/>
            <person name="Zivanovic Y."/>
            <person name="Moreira D."/>
            <person name="Rodriguez-Valera F."/>
            <person name="Lopez-Garcia P."/>
        </authorList>
    </citation>
    <scope>NUCLEOTIDE SEQUENCE</scope>
</reference>
<keyword evidence="1" id="KW-0812">Transmembrane</keyword>
<proteinExistence type="predicted"/>
<feature type="transmembrane region" description="Helical" evidence="1">
    <location>
        <begin position="569"/>
        <end position="587"/>
    </location>
</feature>
<accession>A0A075I394</accession>
<dbReference type="AlphaFoldDB" id="A0A075I394"/>
<keyword evidence="1" id="KW-1133">Transmembrane helix</keyword>
<evidence type="ECO:0000256" key="1">
    <source>
        <dbReference type="SAM" id="Phobius"/>
    </source>
</evidence>
<feature type="transmembrane region" description="Helical" evidence="1">
    <location>
        <begin position="542"/>
        <end position="562"/>
    </location>
</feature>
<organism evidence="2">
    <name type="scientific">uncultured marine group II/III euryarchaeote KM3_99_A09</name>
    <dbReference type="NCBI Taxonomy" id="1456549"/>
    <lineage>
        <taxon>Archaea</taxon>
        <taxon>Methanobacteriati</taxon>
        <taxon>Methanobacteriota</taxon>
        <taxon>environmental samples</taxon>
    </lineage>
</organism>
<keyword evidence="1" id="KW-0472">Membrane</keyword>
<protein>
    <submittedName>
        <fullName evidence="2">Uncharacterized protein</fullName>
    </submittedName>
</protein>
<feature type="transmembrane region" description="Helical" evidence="1">
    <location>
        <begin position="593"/>
        <end position="612"/>
    </location>
</feature>
<evidence type="ECO:0000313" key="2">
    <source>
        <dbReference type="EMBL" id="AIF21287.1"/>
    </source>
</evidence>
<sequence>MLLAVIPYSPLVDEASAQVTCCDSRDIPYFLIGEGDENDKGQLSPFSADLGNEAEAWVTNSVSQLTEVARWRLPSVTVGEYPAETWELSVPYEVNNAGGIQANVTAEVKIGGKSWYGSATVPPQYFPGESTIDILIEIDAGSIRSNGELVVVVLSIQTMVFASPGDDAGVRFIWGTDDYPGSLRADLPLLEMDWQPAVVNGRMISIPVVLSSGFGAAIWEKSETEFKVDGNVVDSYIATIHPMGAQVYLQWEAPSSAEDGVYQVNLSLKTDPDQVGAFTGGFAYPLVFGQGGGTGLGIFPLDEPLRSGGSELSVNIQAEIESGDRLRRTTQMEFSGPMAAWIRWGLDNIGNNSLNSLSQWRAVDGNSATEGTRNNHQVDDVEILALENHLSGRASQLNRFLFDGLMLEPERLLGVEPIEAAAAPSVRIDLGSEFGFSSDTVTMTIESLENVKIGERRVLFDNFVRPQPSATPIWAKLTIEAHMTTSMMLGTAGVEGSGVDYQHNRLVFAERISVPQQTLSTEEELDDYRVAYAFGDITNAPLTALFESLAVLVLLGFVAMTLTKTKPRAGVWMTGLLLTAVWGYSYFFALPLMFMLGAVTAVGLLMVAVAIVTPRPSEENTAADEAAFITIMPARGLRRAKKIPKVTCPACGECNPIYSKQRPVRIPCDGCGVRLKVG</sequence>